<dbReference type="EMBL" id="MVBM01000008">
    <property type="protein sequence ID" value="OOK67718.1"/>
    <property type="molecule type" value="Genomic_DNA"/>
</dbReference>
<organism evidence="2 3">
    <name type="scientific">Mycobacterium kansasii</name>
    <dbReference type="NCBI Taxonomy" id="1768"/>
    <lineage>
        <taxon>Bacteria</taxon>
        <taxon>Bacillati</taxon>
        <taxon>Actinomycetota</taxon>
        <taxon>Actinomycetes</taxon>
        <taxon>Mycobacteriales</taxon>
        <taxon>Mycobacteriaceae</taxon>
        <taxon>Mycobacterium</taxon>
    </lineage>
</organism>
<accession>A0A1V3WLS0</accession>
<sequence>MPGWPAAPTVSAVVLMGADADSAAFAGVLAGVGAAYVSAAGEHAAARGATNAATAGVATTDSAATVSAAGQTAAGAAPHSALGQPTATAIAASDTGGLQPVDQRHRPPHGNPPNPSDWNAVQAYNQEAWYYNSLKAQLERQLDAANAQYTPPNDAKRADIPYWTQPAPQQPRTPGARPQPGTPQAQVLPTRPQKIGEEVSTLPKGTRSDGIAQRVTSLHLNQDQAAVAADIAAKTAFGETAGIANLPNGTKVVLPVRIDQGIALIVQPDGSVAVFRGDLHQFLPYLGK</sequence>
<feature type="region of interest" description="Disordered" evidence="1">
    <location>
        <begin position="76"/>
        <end position="119"/>
    </location>
</feature>
<name>A0A1V3WLS0_MYCKA</name>
<proteinExistence type="predicted"/>
<evidence type="ECO:0000313" key="2">
    <source>
        <dbReference type="EMBL" id="OOK67718.1"/>
    </source>
</evidence>
<evidence type="ECO:0000313" key="3">
    <source>
        <dbReference type="Proteomes" id="UP000189229"/>
    </source>
</evidence>
<feature type="region of interest" description="Disordered" evidence="1">
    <location>
        <begin position="149"/>
        <end position="208"/>
    </location>
</feature>
<comment type="caution">
    <text evidence="2">The sequence shown here is derived from an EMBL/GenBank/DDBJ whole genome shotgun (WGS) entry which is preliminary data.</text>
</comment>
<dbReference type="AlphaFoldDB" id="A0A1V3WLS0"/>
<evidence type="ECO:0000256" key="1">
    <source>
        <dbReference type="SAM" id="MobiDB-lite"/>
    </source>
</evidence>
<dbReference type="Proteomes" id="UP000189229">
    <property type="component" value="Unassembled WGS sequence"/>
</dbReference>
<protein>
    <submittedName>
        <fullName evidence="2">Uncharacterized protein</fullName>
    </submittedName>
</protein>
<reference evidence="2 3" key="1">
    <citation type="submission" date="2017-02" db="EMBL/GenBank/DDBJ databases">
        <title>Complete genome sequences of Mycobacterium kansasii strains isolated from rhesus macaques.</title>
        <authorList>
            <person name="Panda A."/>
            <person name="Nagaraj S."/>
            <person name="Zhao X."/>
            <person name="Tettelin H."/>
            <person name="Detolla L.J."/>
        </authorList>
    </citation>
    <scope>NUCLEOTIDE SEQUENCE [LARGE SCALE GENOMIC DNA]</scope>
    <source>
        <strain evidence="2 3">11-3813</strain>
    </source>
</reference>
<gene>
    <name evidence="2" type="ORF">BZL30_7551</name>
</gene>